<dbReference type="PANTHER" id="PTHR10443">
    <property type="entry name" value="MICROSOMAL DIPEPTIDASE"/>
    <property type="match status" value="1"/>
</dbReference>
<proteinExistence type="predicted"/>
<evidence type="ECO:0008006" key="2">
    <source>
        <dbReference type="Google" id="ProtNLM"/>
    </source>
</evidence>
<gene>
    <name evidence="1" type="ORF">ENV67_05145</name>
</gene>
<accession>A0A7C4YID3</accession>
<dbReference type="Pfam" id="PF01244">
    <property type="entry name" value="Peptidase_M19"/>
    <property type="match status" value="1"/>
</dbReference>
<comment type="caution">
    <text evidence="1">The sequence shown here is derived from an EMBL/GenBank/DDBJ whole genome shotgun (WGS) entry which is preliminary data.</text>
</comment>
<name>A0A7C4YID3_UNCW3</name>
<reference evidence="1" key="1">
    <citation type="journal article" date="2020" name="mSystems">
        <title>Genome- and Community-Level Interaction Insights into Carbon Utilization and Element Cycling Functions of Hydrothermarchaeota in Hydrothermal Sediment.</title>
        <authorList>
            <person name="Zhou Z."/>
            <person name="Liu Y."/>
            <person name="Xu W."/>
            <person name="Pan J."/>
            <person name="Luo Z.H."/>
            <person name="Li M."/>
        </authorList>
    </citation>
    <scope>NUCLEOTIDE SEQUENCE [LARGE SCALE GENOMIC DNA]</scope>
    <source>
        <strain evidence="1">SpSt-780</strain>
    </source>
</reference>
<dbReference type="EMBL" id="DTHG01000065">
    <property type="protein sequence ID" value="HGW91909.1"/>
    <property type="molecule type" value="Genomic_DNA"/>
</dbReference>
<dbReference type="Gene3D" id="3.20.20.140">
    <property type="entry name" value="Metal-dependent hydrolases"/>
    <property type="match status" value="1"/>
</dbReference>
<protein>
    <recommendedName>
        <fullName evidence="2">Membrane dipeptidase</fullName>
    </recommendedName>
</protein>
<dbReference type="SUPFAM" id="SSF51556">
    <property type="entry name" value="Metallo-dependent hydrolases"/>
    <property type="match status" value="1"/>
</dbReference>
<evidence type="ECO:0000313" key="1">
    <source>
        <dbReference type="EMBL" id="HGW91909.1"/>
    </source>
</evidence>
<dbReference type="InterPro" id="IPR032466">
    <property type="entry name" value="Metal_Hydrolase"/>
</dbReference>
<sequence length="304" mass="34918">MLSGKNRFVIDLHSDFLHCIKYGKKCVTSPENLKDSPVKIQFFAIFLLQREKNFLMLARELKSVVKLMKENNMFWGRDLNEIIENIDNDKVIGIPAIEGAEILDIFPTWEWVLWLGVRYITITWNFSNRFADAALDNEKNKGLSIDGRNLLRWMDSKKIIADVSHISEKSFKYVIDTTSLPVIASHSNAYSLCEHPRNLKDYQIKEIADTGGTIGVNFCKTFLGEGGSGLDLIVNHIKYISNLVGTEFVSIGSDFDGSKTPDDMKEPKDFLILRERLRKEGFSEKDIENIFFNNVLRIIKEIKR</sequence>
<dbReference type="PROSITE" id="PS51365">
    <property type="entry name" value="RENAL_DIPEPTIDASE_2"/>
    <property type="match status" value="1"/>
</dbReference>
<dbReference type="AlphaFoldDB" id="A0A7C4YID3"/>
<dbReference type="GO" id="GO:0070573">
    <property type="term" value="F:metallodipeptidase activity"/>
    <property type="evidence" value="ECO:0007669"/>
    <property type="project" value="InterPro"/>
</dbReference>
<organism evidence="1">
    <name type="scientific">candidate division WOR-3 bacterium</name>
    <dbReference type="NCBI Taxonomy" id="2052148"/>
    <lineage>
        <taxon>Bacteria</taxon>
        <taxon>Bacteria division WOR-3</taxon>
    </lineage>
</organism>
<dbReference type="GO" id="GO:0006508">
    <property type="term" value="P:proteolysis"/>
    <property type="evidence" value="ECO:0007669"/>
    <property type="project" value="InterPro"/>
</dbReference>
<dbReference type="PANTHER" id="PTHR10443:SF12">
    <property type="entry name" value="DIPEPTIDASE"/>
    <property type="match status" value="1"/>
</dbReference>
<dbReference type="InterPro" id="IPR008257">
    <property type="entry name" value="Pept_M19"/>
</dbReference>